<feature type="transmembrane region" description="Helical" evidence="6">
    <location>
        <begin position="254"/>
        <end position="273"/>
    </location>
</feature>
<dbReference type="PANTHER" id="PTHR43124">
    <property type="entry name" value="PURINE EFFLUX PUMP PBUE"/>
    <property type="match status" value="1"/>
</dbReference>
<feature type="transmembrane region" description="Helical" evidence="6">
    <location>
        <begin position="280"/>
        <end position="297"/>
    </location>
</feature>
<proteinExistence type="predicted"/>
<evidence type="ECO:0000256" key="3">
    <source>
        <dbReference type="ARBA" id="ARBA00022692"/>
    </source>
</evidence>
<feature type="transmembrane region" description="Helical" evidence="6">
    <location>
        <begin position="378"/>
        <end position="398"/>
    </location>
</feature>
<keyword evidence="9" id="KW-1185">Reference proteome</keyword>
<feature type="transmembrane region" description="Helical" evidence="6">
    <location>
        <begin position="105"/>
        <end position="126"/>
    </location>
</feature>
<evidence type="ECO:0000256" key="2">
    <source>
        <dbReference type="ARBA" id="ARBA00022475"/>
    </source>
</evidence>
<dbReference type="CDD" id="cd17324">
    <property type="entry name" value="MFS_NepI_like"/>
    <property type="match status" value="1"/>
</dbReference>
<dbReference type="Proteomes" id="UP001319080">
    <property type="component" value="Unassembled WGS sequence"/>
</dbReference>
<dbReference type="GO" id="GO:0022857">
    <property type="term" value="F:transmembrane transporter activity"/>
    <property type="evidence" value="ECO:0007669"/>
    <property type="project" value="InterPro"/>
</dbReference>
<evidence type="ECO:0000259" key="7">
    <source>
        <dbReference type="PROSITE" id="PS50850"/>
    </source>
</evidence>
<evidence type="ECO:0000256" key="6">
    <source>
        <dbReference type="SAM" id="Phobius"/>
    </source>
</evidence>
<dbReference type="PANTHER" id="PTHR43124:SF3">
    <property type="entry name" value="CHLORAMPHENICOL EFFLUX PUMP RV0191"/>
    <property type="match status" value="1"/>
</dbReference>
<gene>
    <name evidence="8" type="ORF">KK062_29085</name>
</gene>
<dbReference type="InterPro" id="IPR036259">
    <property type="entry name" value="MFS_trans_sf"/>
</dbReference>
<feature type="transmembrane region" description="Helical" evidence="6">
    <location>
        <begin position="219"/>
        <end position="242"/>
    </location>
</feature>
<reference evidence="8 9" key="1">
    <citation type="submission" date="2021-05" db="EMBL/GenBank/DDBJ databases">
        <title>A Polyphasic approach of four new species of the genus Ohtaekwangia: Ohtaekwangia histidinii sp. nov., Ohtaekwangia cretensis sp. nov., Ohtaekwangia indiensis sp. nov., Ohtaekwangia reichenbachii sp. nov. from diverse environment.</title>
        <authorList>
            <person name="Octaviana S."/>
        </authorList>
    </citation>
    <scope>NUCLEOTIDE SEQUENCE [LARGE SCALE GENOMIC DNA]</scope>
    <source>
        <strain evidence="8 9">PWU5</strain>
    </source>
</reference>
<dbReference type="InterPro" id="IPR011701">
    <property type="entry name" value="MFS"/>
</dbReference>
<evidence type="ECO:0000256" key="1">
    <source>
        <dbReference type="ARBA" id="ARBA00004651"/>
    </source>
</evidence>
<feature type="transmembrane region" description="Helical" evidence="6">
    <location>
        <begin position="81"/>
        <end position="99"/>
    </location>
</feature>
<keyword evidence="2" id="KW-1003">Cell membrane</keyword>
<dbReference type="Pfam" id="PF07690">
    <property type="entry name" value="MFS_1"/>
    <property type="match status" value="1"/>
</dbReference>
<keyword evidence="5 6" id="KW-0472">Membrane</keyword>
<name>A0AAP2GWE2_9BACT</name>
<evidence type="ECO:0000313" key="8">
    <source>
        <dbReference type="EMBL" id="MBT1712333.1"/>
    </source>
</evidence>
<dbReference type="EMBL" id="JAHESE010000060">
    <property type="protein sequence ID" value="MBT1712333.1"/>
    <property type="molecule type" value="Genomic_DNA"/>
</dbReference>
<feature type="transmembrane region" description="Helical" evidence="6">
    <location>
        <begin position="166"/>
        <end position="188"/>
    </location>
</feature>
<comment type="subcellular location">
    <subcellularLocation>
        <location evidence="1">Cell membrane</location>
        <topology evidence="1">Multi-pass membrane protein</topology>
    </subcellularLocation>
</comment>
<accession>A0AAP2GWE2</accession>
<dbReference type="GO" id="GO:0005886">
    <property type="term" value="C:plasma membrane"/>
    <property type="evidence" value="ECO:0007669"/>
    <property type="project" value="UniProtKB-SubCell"/>
</dbReference>
<dbReference type="AlphaFoldDB" id="A0AAP2GWE2"/>
<evidence type="ECO:0000256" key="5">
    <source>
        <dbReference type="ARBA" id="ARBA00023136"/>
    </source>
</evidence>
<dbReference type="PROSITE" id="PS50850">
    <property type="entry name" value="MFS"/>
    <property type="match status" value="1"/>
</dbReference>
<feature type="domain" description="Major facilitator superfamily (MFS) profile" evidence="7">
    <location>
        <begin position="14"/>
        <end position="402"/>
    </location>
</feature>
<keyword evidence="3 6" id="KW-0812">Transmembrane</keyword>
<feature type="transmembrane region" description="Helical" evidence="6">
    <location>
        <begin position="303"/>
        <end position="324"/>
    </location>
</feature>
<evidence type="ECO:0000313" key="9">
    <source>
        <dbReference type="Proteomes" id="UP001319080"/>
    </source>
</evidence>
<dbReference type="RefSeq" id="WP_254087898.1">
    <property type="nucleotide sequence ID" value="NZ_JAHESE010000060.1"/>
</dbReference>
<organism evidence="8 9">
    <name type="scientific">Dawidia cretensis</name>
    <dbReference type="NCBI Taxonomy" id="2782350"/>
    <lineage>
        <taxon>Bacteria</taxon>
        <taxon>Pseudomonadati</taxon>
        <taxon>Bacteroidota</taxon>
        <taxon>Cytophagia</taxon>
        <taxon>Cytophagales</taxon>
        <taxon>Chryseotaleaceae</taxon>
        <taxon>Dawidia</taxon>
    </lineage>
</organism>
<dbReference type="InterPro" id="IPR020846">
    <property type="entry name" value="MFS_dom"/>
</dbReference>
<keyword evidence="4 6" id="KW-1133">Transmembrane helix</keyword>
<feature type="transmembrane region" description="Helical" evidence="6">
    <location>
        <begin position="50"/>
        <end position="69"/>
    </location>
</feature>
<dbReference type="Gene3D" id="1.20.1250.20">
    <property type="entry name" value="MFS general substrate transporter like domains"/>
    <property type="match status" value="1"/>
</dbReference>
<feature type="transmembrane region" description="Helical" evidence="6">
    <location>
        <begin position="138"/>
        <end position="160"/>
    </location>
</feature>
<protein>
    <submittedName>
        <fullName evidence="8">MFS transporter</fullName>
    </submittedName>
</protein>
<dbReference type="InterPro" id="IPR050189">
    <property type="entry name" value="MFS_Efflux_Transporters"/>
</dbReference>
<comment type="caution">
    <text evidence="8">The sequence shown here is derived from an EMBL/GenBank/DDBJ whole genome shotgun (WGS) entry which is preliminary data.</text>
</comment>
<feature type="transmembrane region" description="Helical" evidence="6">
    <location>
        <begin position="345"/>
        <end position="366"/>
    </location>
</feature>
<dbReference type="SUPFAM" id="SSF103473">
    <property type="entry name" value="MFS general substrate transporter"/>
    <property type="match status" value="1"/>
</dbReference>
<feature type="transmembrane region" description="Helical" evidence="6">
    <location>
        <begin position="12"/>
        <end position="38"/>
    </location>
</feature>
<evidence type="ECO:0000256" key="4">
    <source>
        <dbReference type="ARBA" id="ARBA00022989"/>
    </source>
</evidence>
<sequence>MTKQKIFTGYEVFMIAILTFIQFTVILDFMVLSPLGAILMPTLKITPPQFGMVVSAYAFSAGGAGLLAAGFADKFDRKKMLLFFYAGFVLGTALCAWAPNYHYLLIARIVTGVFAGVIGSIAFAIITDLFRMEVRGRVMGFVQMAFAGSQVLGIPIGLILANHWGWHAPFTMIVAVSAIVGVIIVVYMKPVTSHLLERSKANAFQHLLTTVQKPHYLRAFAATTLLATGGFMLMPFASAFSVNNLHISLKQLPILYMITGIFSMATGPFIGRLSDAKGKYPVFIAGSIVAMVMAIIYCNLGVTPLWIVIVISCVMFTGVSSRIISSSALLSAVPAANDRGAFMSINASVQQIAGGIATFIAGLIVVETPSGYLDRYDMLGYTVAGAMILTILMMYTVNRYVQQQTAARAVATAVPGMPVSAVPADTPGH</sequence>